<reference evidence="5 6" key="1">
    <citation type="submission" date="2018-08" db="EMBL/GenBank/DDBJ databases">
        <title>Genomic Encyclopedia of Archaeal and Bacterial Type Strains, Phase II (KMG-II): from individual species to whole genera.</title>
        <authorList>
            <person name="Goeker M."/>
        </authorList>
    </citation>
    <scope>NUCLEOTIDE SEQUENCE [LARGE SCALE GENOMIC DNA]</scope>
    <source>
        <strain evidence="5 6">DSM 45791</strain>
    </source>
</reference>
<evidence type="ECO:0000259" key="3">
    <source>
        <dbReference type="Pfam" id="PF00534"/>
    </source>
</evidence>
<feature type="domain" description="Glycosyl transferase family 1" evidence="3">
    <location>
        <begin position="150"/>
        <end position="310"/>
    </location>
</feature>
<accession>A0A3E0H779</accession>
<dbReference type="RefSeq" id="WP_116178619.1">
    <property type="nucleotide sequence ID" value="NZ_CP144375.1"/>
</dbReference>
<dbReference type="AlphaFoldDB" id="A0A3E0H779"/>
<evidence type="ECO:0000259" key="4">
    <source>
        <dbReference type="Pfam" id="PF13439"/>
    </source>
</evidence>
<protein>
    <submittedName>
        <fullName evidence="5">Glycosyltransferase involved in cell wall biosynthesis</fullName>
    </submittedName>
</protein>
<dbReference type="PANTHER" id="PTHR12526">
    <property type="entry name" value="GLYCOSYLTRANSFERASE"/>
    <property type="match status" value="1"/>
</dbReference>
<dbReference type="EMBL" id="QUNO01000013">
    <property type="protein sequence ID" value="REH39275.1"/>
    <property type="molecule type" value="Genomic_DNA"/>
</dbReference>
<dbReference type="Gene3D" id="3.40.50.2000">
    <property type="entry name" value="Glycogen Phosphorylase B"/>
    <property type="match status" value="2"/>
</dbReference>
<dbReference type="Proteomes" id="UP000256269">
    <property type="component" value="Unassembled WGS sequence"/>
</dbReference>
<evidence type="ECO:0000313" key="5">
    <source>
        <dbReference type="EMBL" id="REH39275.1"/>
    </source>
</evidence>
<dbReference type="Pfam" id="PF00534">
    <property type="entry name" value="Glycos_transf_1"/>
    <property type="match status" value="1"/>
</dbReference>
<comment type="caution">
    <text evidence="5">The sequence shown here is derived from an EMBL/GenBank/DDBJ whole genome shotgun (WGS) entry which is preliminary data.</text>
</comment>
<dbReference type="InterPro" id="IPR028098">
    <property type="entry name" value="Glyco_trans_4-like_N"/>
</dbReference>
<dbReference type="OrthoDB" id="9810929at2"/>
<keyword evidence="6" id="KW-1185">Reference proteome</keyword>
<dbReference type="PANTHER" id="PTHR12526:SF635">
    <property type="entry name" value="GLYCOSYL TRANSFERASE GROUP 1"/>
    <property type="match status" value="1"/>
</dbReference>
<gene>
    <name evidence="5" type="ORF">BCF44_113130</name>
</gene>
<keyword evidence="2 5" id="KW-0808">Transferase</keyword>
<dbReference type="InterPro" id="IPR001296">
    <property type="entry name" value="Glyco_trans_1"/>
</dbReference>
<dbReference type="SUPFAM" id="SSF53756">
    <property type="entry name" value="UDP-Glycosyltransferase/glycogen phosphorylase"/>
    <property type="match status" value="1"/>
</dbReference>
<evidence type="ECO:0000256" key="2">
    <source>
        <dbReference type="ARBA" id="ARBA00022679"/>
    </source>
</evidence>
<keyword evidence="1" id="KW-0328">Glycosyltransferase</keyword>
<organism evidence="5 6">
    <name type="scientific">Kutzneria buriramensis</name>
    <dbReference type="NCBI Taxonomy" id="1045776"/>
    <lineage>
        <taxon>Bacteria</taxon>
        <taxon>Bacillati</taxon>
        <taxon>Actinomycetota</taxon>
        <taxon>Actinomycetes</taxon>
        <taxon>Pseudonocardiales</taxon>
        <taxon>Pseudonocardiaceae</taxon>
        <taxon>Kutzneria</taxon>
    </lineage>
</organism>
<name>A0A3E0H779_9PSEU</name>
<evidence type="ECO:0000256" key="1">
    <source>
        <dbReference type="ARBA" id="ARBA00022676"/>
    </source>
</evidence>
<sequence length="346" mass="36768">MFTIAMVTEQVRPGQVAALAAALARLGHDVVAHPRDPDVSVNDFGRHLAEQWRQQPPDVVHSHSPESGVAALLAAGDIPVVHTFHCLGSPADQRLDRLIGQHAARSVATCSESVFELLGIGARRSRVSVVPYGVDITMFSPCGPIAPRGERHRLLAVGLVLDHRDYDTAIAALPHMPDAELVIAGGPEAELLSEDAAARSLWKLAEHFDVGDRVKLLGGVAHQDMPALLRSADVVVCTPRHAPAGTVALEAMACGMPVVAEPTGGLVDMVVDNVTGRLVPPRDPAAFAKVIRPLLANPMVRGAFGAAGRDRVEARYSWDRIALDTTHAYHRAGAVPREPVVLSAAH</sequence>
<evidence type="ECO:0000313" key="6">
    <source>
        <dbReference type="Proteomes" id="UP000256269"/>
    </source>
</evidence>
<proteinExistence type="predicted"/>
<feature type="domain" description="Glycosyltransferase subfamily 4-like N-terminal" evidence="4">
    <location>
        <begin position="42"/>
        <end position="136"/>
    </location>
</feature>
<dbReference type="Pfam" id="PF13439">
    <property type="entry name" value="Glyco_transf_4"/>
    <property type="match status" value="1"/>
</dbReference>
<dbReference type="GO" id="GO:0016757">
    <property type="term" value="F:glycosyltransferase activity"/>
    <property type="evidence" value="ECO:0007669"/>
    <property type="project" value="UniProtKB-KW"/>
</dbReference>